<keyword evidence="5" id="KW-1185">Reference proteome</keyword>
<protein>
    <recommendedName>
        <fullName evidence="2">Mitochondrial 15S rRNA processing factor CCM1</fullName>
    </recommendedName>
</protein>
<evidence type="ECO:0000313" key="5">
    <source>
        <dbReference type="Proteomes" id="UP000182334"/>
    </source>
</evidence>
<dbReference type="EMBL" id="LT635760">
    <property type="protein sequence ID" value="SGZ55649.1"/>
    <property type="molecule type" value="Genomic_DNA"/>
</dbReference>
<dbReference type="InterPro" id="IPR051114">
    <property type="entry name" value="Mito_RNA_Proc_CCM1"/>
</dbReference>
<dbReference type="GO" id="GO:0007005">
    <property type="term" value="P:mitochondrion organization"/>
    <property type="evidence" value="ECO:0007669"/>
    <property type="project" value="TreeGrafter"/>
</dbReference>
<evidence type="ECO:0000313" key="4">
    <source>
        <dbReference type="EMBL" id="SGZ55649.1"/>
    </source>
</evidence>
<dbReference type="PROSITE" id="PS51375">
    <property type="entry name" value="PPR"/>
    <property type="match status" value="1"/>
</dbReference>
<dbReference type="GO" id="GO:0006396">
    <property type="term" value="P:RNA processing"/>
    <property type="evidence" value="ECO:0007669"/>
    <property type="project" value="TreeGrafter"/>
</dbReference>
<dbReference type="Gene3D" id="1.25.40.10">
    <property type="entry name" value="Tetratricopeptide repeat domain"/>
    <property type="match status" value="1"/>
</dbReference>
<name>A0A1L0BWD0_9ASCO</name>
<evidence type="ECO:0000256" key="1">
    <source>
        <dbReference type="ARBA" id="ARBA00004173"/>
    </source>
</evidence>
<dbReference type="NCBIfam" id="TIGR00756">
    <property type="entry name" value="PPR"/>
    <property type="match status" value="1"/>
</dbReference>
<dbReference type="STRING" id="45354.A0A1L0BWD0"/>
<dbReference type="Proteomes" id="UP000182334">
    <property type="component" value="Chromosome V"/>
</dbReference>
<gene>
    <name evidence="4" type="ORF">SAMEA4029010_CIC11G00000005115</name>
</gene>
<dbReference type="AlphaFoldDB" id="A0A1L0BWD0"/>
<reference evidence="4 5" key="1">
    <citation type="submission" date="2016-10" db="EMBL/GenBank/DDBJ databases">
        <authorList>
            <person name="de Groot N.N."/>
        </authorList>
    </citation>
    <scope>NUCLEOTIDE SEQUENCE [LARGE SCALE GENOMIC DNA]</scope>
    <source>
        <strain evidence="4 5">CBS 141442</strain>
    </source>
</reference>
<evidence type="ECO:0000256" key="3">
    <source>
        <dbReference type="PROSITE-ProRule" id="PRU00708"/>
    </source>
</evidence>
<organism evidence="4 5">
    <name type="scientific">Sungouiella intermedia</name>
    <dbReference type="NCBI Taxonomy" id="45354"/>
    <lineage>
        <taxon>Eukaryota</taxon>
        <taxon>Fungi</taxon>
        <taxon>Dikarya</taxon>
        <taxon>Ascomycota</taxon>
        <taxon>Saccharomycotina</taxon>
        <taxon>Pichiomycetes</taxon>
        <taxon>Metschnikowiaceae</taxon>
        <taxon>Sungouiella</taxon>
    </lineage>
</organism>
<feature type="repeat" description="PPR" evidence="3">
    <location>
        <begin position="308"/>
        <end position="342"/>
    </location>
</feature>
<dbReference type="GO" id="GO:0003729">
    <property type="term" value="F:mRNA binding"/>
    <property type="evidence" value="ECO:0007669"/>
    <property type="project" value="TreeGrafter"/>
</dbReference>
<proteinExistence type="predicted"/>
<sequence length="1037" mass="120098">MFENAIDMATGEYSYDAYVLVLKLWEIVFLRGFSDLNLQRKLIHSKLKVLHLMMNNGEYKPYETLIRPVYTMGHLGAKPSWTDTLISTFQFSRDGDRLRYSRQSILTFLKSDRSLEEKRLLISIFLRKCLLYSESPSVLPGVLRDFLAFLDQIGDGHLLFNTSEYSTYESALRMIIAPYDFGTTMETIENVVMETTESKNSFSRFISSIMFSISTSDPERAVTLWNYKTEKLNTNMLEYRDHNDLRSVMNAYLSLKAFDRVWKVHSENTLLHHDDQIDILLRVSEQTRDWKLLQKQFEDMYGHNQLPHVVHYAIVMSALASLGVLKEVEQLYQQILKRNLQPTAEIFSALILANSNTGNVEGARKWYDTFLKAVEEGIISEKKIAGLQTKLVEADILDKDVGTTLETFRNILESQESSGKQLVDSELVCKMLAYLTMTYREIEFNEVLDMARKYLLINEQVYCRTVSSLTQFGQYERADELAFEAHLESVVPFASAAVTRVQFRNYRAWYKSTSNREIRRYLADRVTNIIKRVDAKKISPRDMDHLLVDIIKHYVSLNKLRAAGSYFERVRKMHRLTEEHYLPFLEHNASLNTYEGYAQILEKYREMAKLKVSISARTYLYLIRALLHMDKVNHTGFENSYKLLESVFELYGMSTVDNIAGSNIAMADLSRNSPTLLRIISEYSVATTGHSDKGMVLAVKFLNQIKEKLGKRISPELRMAILQEMSKIYFARGDFQGAHDLLNNAMSEINSMIDQDNGSTSSKVLQIKYRQLASLLLRVFQQIDAKPSSYHQVLEQTLQRNVRLSGKQYSEISLEVLKMKTPRSLDRVLEACERYLVSGNWIEIKIRRKIQYIYKLFVVYLSRTLSRETIASKYQILNEYYNTCDLDLVIDEFKHIRDPLGMLSQEVEAFNGLNPGETWTTGQLLRDLPRFFIPERKIPTANIITPTLASALFNSIETHCGGNREPAFSLYDHFPESMEYLLYFGDERTRTVAFRKKIDKLVPPSKSTHKEDSNSRRERALEALDHLRITTSDIDSI</sequence>
<dbReference type="InterPro" id="IPR011990">
    <property type="entry name" value="TPR-like_helical_dom_sf"/>
</dbReference>
<dbReference type="OrthoDB" id="185373at2759"/>
<dbReference type="GO" id="GO:0005739">
    <property type="term" value="C:mitochondrion"/>
    <property type="evidence" value="ECO:0007669"/>
    <property type="project" value="UniProtKB-SubCell"/>
</dbReference>
<accession>A0A1L0BWD0</accession>
<evidence type="ECO:0000256" key="2">
    <source>
        <dbReference type="ARBA" id="ARBA00044527"/>
    </source>
</evidence>
<dbReference type="PANTHER" id="PTHR47934">
    <property type="entry name" value="PENTATRICOPEPTIDE REPEAT-CONTAINING PROTEIN PET309, MITOCHONDRIAL"/>
    <property type="match status" value="1"/>
</dbReference>
<comment type="subcellular location">
    <subcellularLocation>
        <location evidence="1">Mitochondrion</location>
    </subcellularLocation>
</comment>
<dbReference type="InterPro" id="IPR002885">
    <property type="entry name" value="PPR_rpt"/>
</dbReference>
<dbReference type="PANTHER" id="PTHR47934:SF6">
    <property type="entry name" value="MITOCHONDRIAL GROUP I INTRON SPLICING FACTOR CCM1-RELATED"/>
    <property type="match status" value="1"/>
</dbReference>